<dbReference type="Proteomes" id="UP000182089">
    <property type="component" value="Unassembled WGS sequence"/>
</dbReference>
<accession>A0ABY1A9V7</accession>
<evidence type="ECO:0000313" key="3">
    <source>
        <dbReference type="Proteomes" id="UP000182089"/>
    </source>
</evidence>
<evidence type="ECO:0000256" key="1">
    <source>
        <dbReference type="SAM" id="Phobius"/>
    </source>
</evidence>
<proteinExistence type="predicted"/>
<keyword evidence="1" id="KW-1133">Transmembrane helix</keyword>
<keyword evidence="1" id="KW-0812">Transmembrane</keyword>
<name>A0ABY1A9V7_9LACO</name>
<dbReference type="EMBL" id="FOCC01000002">
    <property type="protein sequence ID" value="SEM42626.1"/>
    <property type="molecule type" value="Genomic_DNA"/>
</dbReference>
<feature type="transmembrane region" description="Helical" evidence="1">
    <location>
        <begin position="6"/>
        <end position="29"/>
    </location>
</feature>
<evidence type="ECO:0000313" key="2">
    <source>
        <dbReference type="EMBL" id="SEM42626.1"/>
    </source>
</evidence>
<organism evidence="2 3">
    <name type="scientific">Ligilactobacillus ruminis</name>
    <dbReference type="NCBI Taxonomy" id="1623"/>
    <lineage>
        <taxon>Bacteria</taxon>
        <taxon>Bacillati</taxon>
        <taxon>Bacillota</taxon>
        <taxon>Bacilli</taxon>
        <taxon>Lactobacillales</taxon>
        <taxon>Lactobacillaceae</taxon>
        <taxon>Ligilactobacillus</taxon>
    </lineage>
</organism>
<comment type="caution">
    <text evidence="2">The sequence shown here is derived from an EMBL/GenBank/DDBJ whole genome shotgun (WGS) entry which is preliminary data.</text>
</comment>
<sequence>MFLSSLLIVNILTGIILSLALKIVTFNCLDLTYHKNLQETIQTSKGLGIFTSYQKKCYSYAKIYRKNYAACYR</sequence>
<reference evidence="2 3" key="1">
    <citation type="submission" date="2016-10" db="EMBL/GenBank/DDBJ databases">
        <authorList>
            <person name="Varghese N."/>
            <person name="Submissions S."/>
        </authorList>
    </citation>
    <scope>NUCLEOTIDE SEQUENCE [LARGE SCALE GENOMIC DNA]</scope>
    <source>
        <strain evidence="2 3">WC1T17</strain>
    </source>
</reference>
<protein>
    <submittedName>
        <fullName evidence="2">Uncharacterized protein</fullName>
    </submittedName>
</protein>
<gene>
    <name evidence="2" type="ORF">SAMN05216431_102185</name>
</gene>
<keyword evidence="1" id="KW-0472">Membrane</keyword>